<organism evidence="2 3">
    <name type="scientific">Monosiga brevicollis</name>
    <name type="common">Choanoflagellate</name>
    <dbReference type="NCBI Taxonomy" id="81824"/>
    <lineage>
        <taxon>Eukaryota</taxon>
        <taxon>Choanoflagellata</taxon>
        <taxon>Craspedida</taxon>
        <taxon>Salpingoecidae</taxon>
        <taxon>Monosiga</taxon>
    </lineage>
</organism>
<dbReference type="AlphaFoldDB" id="A9UR91"/>
<feature type="region of interest" description="Disordered" evidence="1">
    <location>
        <begin position="45"/>
        <end position="122"/>
    </location>
</feature>
<dbReference type="EMBL" id="CH991544">
    <property type="protein sequence ID" value="EDQ92201.1"/>
    <property type="molecule type" value="Genomic_DNA"/>
</dbReference>
<dbReference type="Proteomes" id="UP000001357">
    <property type="component" value="Unassembled WGS sequence"/>
</dbReference>
<feature type="compositionally biased region" description="Low complexity" evidence="1">
    <location>
        <begin position="51"/>
        <end position="89"/>
    </location>
</feature>
<reference evidence="2 3" key="1">
    <citation type="journal article" date="2008" name="Nature">
        <title>The genome of the choanoflagellate Monosiga brevicollis and the origin of metazoans.</title>
        <authorList>
            <consortium name="JGI Sequencing"/>
            <person name="King N."/>
            <person name="Westbrook M.J."/>
            <person name="Young S.L."/>
            <person name="Kuo A."/>
            <person name="Abedin M."/>
            <person name="Chapman J."/>
            <person name="Fairclough S."/>
            <person name="Hellsten U."/>
            <person name="Isogai Y."/>
            <person name="Letunic I."/>
            <person name="Marr M."/>
            <person name="Pincus D."/>
            <person name="Putnam N."/>
            <person name="Rokas A."/>
            <person name="Wright K.J."/>
            <person name="Zuzow R."/>
            <person name="Dirks W."/>
            <person name="Good M."/>
            <person name="Goodstein D."/>
            <person name="Lemons D."/>
            <person name="Li W."/>
            <person name="Lyons J.B."/>
            <person name="Morris A."/>
            <person name="Nichols S."/>
            <person name="Richter D.J."/>
            <person name="Salamov A."/>
            <person name="Bork P."/>
            <person name="Lim W.A."/>
            <person name="Manning G."/>
            <person name="Miller W.T."/>
            <person name="McGinnis W."/>
            <person name="Shapiro H."/>
            <person name="Tjian R."/>
            <person name="Grigoriev I.V."/>
            <person name="Rokhsar D."/>
        </authorList>
    </citation>
    <scope>NUCLEOTIDE SEQUENCE [LARGE SCALE GENOMIC DNA]</scope>
    <source>
        <strain evidence="3">MX1 / ATCC 50154</strain>
    </source>
</reference>
<evidence type="ECO:0000256" key="1">
    <source>
        <dbReference type="SAM" id="MobiDB-lite"/>
    </source>
</evidence>
<proteinExistence type="predicted"/>
<evidence type="ECO:0000313" key="3">
    <source>
        <dbReference type="Proteomes" id="UP000001357"/>
    </source>
</evidence>
<gene>
    <name evidence="2" type="ORF">MONBRDRAFT_23124</name>
</gene>
<dbReference type="KEGG" id="mbr:MONBRDRAFT_23124"/>
<evidence type="ECO:0000313" key="2">
    <source>
        <dbReference type="EMBL" id="EDQ92201.1"/>
    </source>
</evidence>
<dbReference type="GeneID" id="5888430"/>
<feature type="compositionally biased region" description="Basic and acidic residues" evidence="1">
    <location>
        <begin position="96"/>
        <end position="116"/>
    </location>
</feature>
<keyword evidence="3" id="KW-1185">Reference proteome</keyword>
<sequence>MNESITPDAGAMAIGAPDWLEHAPRRDLIKYIRELQLQIAALGGKNLPSASGRMRSSRSHTTSSVSTRQKQRESATSLTSHSSTTSAHTIMSQSSEAKDGASIKSRKSNDSEDRRKAPVPLARLRSIGSMDDVTNGNLMGGAGLLRRTSCSLSLCSPAASCVSLSLTSPSGAEFACSLCSTGCEMAAGKMAVAGGEAEGGEGSEWVCCVPDGYGSTI</sequence>
<dbReference type="InParanoid" id="A9UR91"/>
<name>A9UR91_MONBE</name>
<dbReference type="RefSeq" id="XP_001743487.1">
    <property type="nucleotide sequence ID" value="XM_001743435.1"/>
</dbReference>
<protein>
    <submittedName>
        <fullName evidence="2">Uncharacterized protein</fullName>
    </submittedName>
</protein>
<accession>A9UR91</accession>